<organism evidence="2 3">
    <name type="scientific">Meloidogyne incognita</name>
    <name type="common">Southern root-knot nematode worm</name>
    <name type="synonym">Oxyuris incognita</name>
    <dbReference type="NCBI Taxonomy" id="6306"/>
    <lineage>
        <taxon>Eukaryota</taxon>
        <taxon>Metazoa</taxon>
        <taxon>Ecdysozoa</taxon>
        <taxon>Nematoda</taxon>
        <taxon>Chromadorea</taxon>
        <taxon>Rhabditida</taxon>
        <taxon>Tylenchina</taxon>
        <taxon>Tylenchomorpha</taxon>
        <taxon>Tylenchoidea</taxon>
        <taxon>Meloidogynidae</taxon>
        <taxon>Meloidogyninae</taxon>
        <taxon>Meloidogyne</taxon>
        <taxon>Meloidogyne incognita group</taxon>
    </lineage>
</organism>
<proteinExistence type="predicted"/>
<reference evidence="3" key="1">
    <citation type="submission" date="2022-11" db="UniProtKB">
        <authorList>
            <consortium name="WormBaseParasite"/>
        </authorList>
    </citation>
    <scope>IDENTIFICATION</scope>
</reference>
<name>A0A914KHZ2_MELIC</name>
<evidence type="ECO:0000313" key="2">
    <source>
        <dbReference type="Proteomes" id="UP000887563"/>
    </source>
</evidence>
<feature type="compositionally biased region" description="Polar residues" evidence="1">
    <location>
        <begin position="9"/>
        <end position="25"/>
    </location>
</feature>
<feature type="compositionally biased region" description="Polar residues" evidence="1">
    <location>
        <begin position="74"/>
        <end position="87"/>
    </location>
</feature>
<dbReference type="AlphaFoldDB" id="A0A914KHZ2"/>
<accession>A0A914KHZ2</accession>
<feature type="region of interest" description="Disordered" evidence="1">
    <location>
        <begin position="1"/>
        <end position="30"/>
    </location>
</feature>
<sequence length="87" mass="9683">MPPNHRSKPTTIKSTSNKSSQATRKTSLKKYPPSLLNFYLNKPYCRSATTKQSLQATKAPPSHHCEPPKHHQVINASHNAPPSKTPK</sequence>
<feature type="region of interest" description="Disordered" evidence="1">
    <location>
        <begin position="49"/>
        <end position="87"/>
    </location>
</feature>
<dbReference type="Proteomes" id="UP000887563">
    <property type="component" value="Unplaced"/>
</dbReference>
<evidence type="ECO:0000256" key="1">
    <source>
        <dbReference type="SAM" id="MobiDB-lite"/>
    </source>
</evidence>
<keyword evidence="2" id="KW-1185">Reference proteome</keyword>
<protein>
    <submittedName>
        <fullName evidence="3">Ovule protein</fullName>
    </submittedName>
</protein>
<dbReference type="WBParaSite" id="Minc3s00015g00987">
    <property type="protein sequence ID" value="Minc3s00015g00987"/>
    <property type="gene ID" value="Minc3s00015g00987"/>
</dbReference>
<evidence type="ECO:0000313" key="3">
    <source>
        <dbReference type="WBParaSite" id="Minc3s00015g00987"/>
    </source>
</evidence>